<gene>
    <name evidence="1" type="ORF">ZHAS_00018237</name>
</gene>
<reference evidence="2" key="2">
    <citation type="submission" date="2020-05" db="UniProtKB">
        <authorList>
            <consortium name="EnsemblMetazoa"/>
        </authorList>
    </citation>
    <scope>IDENTIFICATION</scope>
</reference>
<dbReference type="VEuPathDB" id="VectorBase:ASIC018237"/>
<evidence type="ECO:0000313" key="1">
    <source>
        <dbReference type="EMBL" id="KFB49704.1"/>
    </source>
</evidence>
<protein>
    <submittedName>
        <fullName evidence="1 2">Helicase-primase subunit BBLF4</fullName>
    </submittedName>
</protein>
<organism evidence="1">
    <name type="scientific">Anopheles sinensis</name>
    <name type="common">Mosquito</name>
    <dbReference type="NCBI Taxonomy" id="74873"/>
    <lineage>
        <taxon>Eukaryota</taxon>
        <taxon>Metazoa</taxon>
        <taxon>Ecdysozoa</taxon>
        <taxon>Arthropoda</taxon>
        <taxon>Hexapoda</taxon>
        <taxon>Insecta</taxon>
        <taxon>Pterygota</taxon>
        <taxon>Neoptera</taxon>
        <taxon>Endopterygota</taxon>
        <taxon>Diptera</taxon>
        <taxon>Nematocera</taxon>
        <taxon>Culicoidea</taxon>
        <taxon>Culicidae</taxon>
        <taxon>Anophelinae</taxon>
        <taxon>Anopheles</taxon>
    </lineage>
</organism>
<dbReference type="EMBL" id="ATLV01023854">
    <property type="status" value="NOT_ANNOTATED_CDS"/>
    <property type="molecule type" value="Genomic_DNA"/>
</dbReference>
<dbReference type="AlphaFoldDB" id="A0A084WHL0"/>
<evidence type="ECO:0000313" key="3">
    <source>
        <dbReference type="Proteomes" id="UP000030765"/>
    </source>
</evidence>
<dbReference type="EMBL" id="KE525347">
    <property type="protein sequence ID" value="KFB49704.1"/>
    <property type="molecule type" value="Genomic_DNA"/>
</dbReference>
<dbReference type="GO" id="GO:0004386">
    <property type="term" value="F:helicase activity"/>
    <property type="evidence" value="ECO:0007669"/>
    <property type="project" value="UniProtKB-KW"/>
</dbReference>
<accession>A0A084WHL0</accession>
<keyword evidence="1" id="KW-0067">ATP-binding</keyword>
<dbReference type="EnsemblMetazoa" id="ASIC018237-RA">
    <property type="protein sequence ID" value="ASIC018237-PA"/>
    <property type="gene ID" value="ASIC018237"/>
</dbReference>
<proteinExistence type="predicted"/>
<name>A0A084WHL0_ANOSI</name>
<sequence length="155" mass="17204">MGAFRSKYIWSPSVVGRVILLSPAKQLPAVTCRLISLASNTTTHYTPRRPRVTSSSLMMKMTQLTNSQSIVANINYDRVLNNRDRASASEKSSPVIVEDPTVEQSHSVRTLRPNLVCKISSQTGTKNAPQTIRPYIPPAYRKTGHSVQVPPKFLL</sequence>
<keyword evidence="3" id="KW-1185">Reference proteome</keyword>
<keyword evidence="1" id="KW-0547">Nucleotide-binding</keyword>
<keyword evidence="1" id="KW-0378">Hydrolase</keyword>
<dbReference type="Proteomes" id="UP000030765">
    <property type="component" value="Unassembled WGS sequence"/>
</dbReference>
<keyword evidence="1" id="KW-0347">Helicase</keyword>
<evidence type="ECO:0000313" key="2">
    <source>
        <dbReference type="EnsemblMetazoa" id="ASIC018237-PA"/>
    </source>
</evidence>
<reference evidence="1 3" key="1">
    <citation type="journal article" date="2014" name="BMC Genomics">
        <title>Genome sequence of Anopheles sinensis provides insight into genetics basis of mosquito competence for malaria parasites.</title>
        <authorList>
            <person name="Zhou D."/>
            <person name="Zhang D."/>
            <person name="Ding G."/>
            <person name="Shi L."/>
            <person name="Hou Q."/>
            <person name="Ye Y."/>
            <person name="Xu Y."/>
            <person name="Zhou H."/>
            <person name="Xiong C."/>
            <person name="Li S."/>
            <person name="Yu J."/>
            <person name="Hong S."/>
            <person name="Yu X."/>
            <person name="Zou P."/>
            <person name="Chen C."/>
            <person name="Chang X."/>
            <person name="Wang W."/>
            <person name="Lv Y."/>
            <person name="Sun Y."/>
            <person name="Ma L."/>
            <person name="Shen B."/>
            <person name="Zhu C."/>
        </authorList>
    </citation>
    <scope>NUCLEOTIDE SEQUENCE [LARGE SCALE GENOMIC DNA]</scope>
</reference>